<name>A0A2S7SUL4_9BACT</name>
<evidence type="ECO:0000256" key="1">
    <source>
        <dbReference type="SAM" id="Phobius"/>
    </source>
</evidence>
<organism evidence="2 3">
    <name type="scientific">Flavipsychrobacter stenotrophus</name>
    <dbReference type="NCBI Taxonomy" id="2077091"/>
    <lineage>
        <taxon>Bacteria</taxon>
        <taxon>Pseudomonadati</taxon>
        <taxon>Bacteroidota</taxon>
        <taxon>Chitinophagia</taxon>
        <taxon>Chitinophagales</taxon>
        <taxon>Chitinophagaceae</taxon>
        <taxon>Flavipsychrobacter</taxon>
    </lineage>
</organism>
<gene>
    <name evidence="2" type="ORF">CJD36_015410</name>
</gene>
<dbReference type="RefSeq" id="WP_105040326.1">
    <property type="nucleotide sequence ID" value="NZ_PPSL01000004.1"/>
</dbReference>
<comment type="caution">
    <text evidence="2">The sequence shown here is derived from an EMBL/GenBank/DDBJ whole genome shotgun (WGS) entry which is preliminary data.</text>
</comment>
<dbReference type="Proteomes" id="UP000239872">
    <property type="component" value="Unassembled WGS sequence"/>
</dbReference>
<proteinExistence type="predicted"/>
<dbReference type="OrthoDB" id="190649at2"/>
<dbReference type="AlphaFoldDB" id="A0A2S7SUL4"/>
<evidence type="ECO:0000313" key="3">
    <source>
        <dbReference type="Proteomes" id="UP000239872"/>
    </source>
</evidence>
<feature type="transmembrane region" description="Helical" evidence="1">
    <location>
        <begin position="129"/>
        <end position="152"/>
    </location>
</feature>
<protein>
    <submittedName>
        <fullName evidence="2">Uncharacterized protein</fullName>
    </submittedName>
</protein>
<sequence>MTAKSLLLRIRVLMMIFVVLLMLSGITAFPVYTEMKWMMDMHLFSTNTALGAWLYKVWIGVEATNAQYDFMFYGYDWMAFAHIVIGMAFIGPFRDPVRNIWIVEWAMLACVAVLPLAFIAGPIRHIPWFHIVIDCMFGMIGIIPLIVVRGWIKKLERMNGSMA</sequence>
<evidence type="ECO:0000313" key="2">
    <source>
        <dbReference type="EMBL" id="PQJ10317.1"/>
    </source>
</evidence>
<keyword evidence="3" id="KW-1185">Reference proteome</keyword>
<keyword evidence="1" id="KW-0812">Transmembrane</keyword>
<feature type="transmembrane region" description="Helical" evidence="1">
    <location>
        <begin position="102"/>
        <end position="123"/>
    </location>
</feature>
<feature type="transmembrane region" description="Helical" evidence="1">
    <location>
        <begin position="12"/>
        <end position="32"/>
    </location>
</feature>
<reference evidence="2 3" key="1">
    <citation type="submission" date="2018-01" db="EMBL/GenBank/DDBJ databases">
        <title>A novel member of the phylum Bacteroidetes isolated from glacier ice.</title>
        <authorList>
            <person name="Liu Q."/>
            <person name="Xin Y.-H."/>
        </authorList>
    </citation>
    <scope>NUCLEOTIDE SEQUENCE [LARGE SCALE GENOMIC DNA]</scope>
    <source>
        <strain evidence="2 3">RB1R16</strain>
    </source>
</reference>
<keyword evidence="1" id="KW-0472">Membrane</keyword>
<keyword evidence="1" id="KW-1133">Transmembrane helix</keyword>
<dbReference type="EMBL" id="PPSL01000004">
    <property type="protein sequence ID" value="PQJ10317.1"/>
    <property type="molecule type" value="Genomic_DNA"/>
</dbReference>
<accession>A0A2S7SUL4</accession>
<feature type="transmembrane region" description="Helical" evidence="1">
    <location>
        <begin position="70"/>
        <end position="90"/>
    </location>
</feature>